<organism evidence="2 3">
    <name type="scientific">Lacticaseibacillus paracasei</name>
    <name type="common">Lactobacillus paracasei</name>
    <dbReference type="NCBI Taxonomy" id="1597"/>
    <lineage>
        <taxon>Bacteria</taxon>
        <taxon>Bacillati</taxon>
        <taxon>Bacillota</taxon>
        <taxon>Bacilli</taxon>
        <taxon>Lactobacillales</taxon>
        <taxon>Lactobacillaceae</taxon>
        <taxon>Lacticaseibacillus</taxon>
    </lineage>
</organism>
<gene>
    <name evidence="2" type="ORF">PGA78_12805</name>
</gene>
<comment type="caution">
    <text evidence="2">The sequence shown here is derived from an EMBL/GenBank/DDBJ whole genome shotgun (WGS) entry which is preliminary data.</text>
</comment>
<feature type="transmembrane region" description="Helical" evidence="1">
    <location>
        <begin position="21"/>
        <end position="41"/>
    </location>
</feature>
<feature type="transmembrane region" description="Helical" evidence="1">
    <location>
        <begin position="84"/>
        <end position="102"/>
    </location>
</feature>
<keyword evidence="1" id="KW-0472">Membrane</keyword>
<accession>A0AAW6AA33</accession>
<sequence>MQRADVSFLYQVILSYIKFHPVRLGILVFGTVIMVVVPIWITRASKDELFAKAKLIELVDNSFVPSYLGYFFVSMSVDNYVSMWAFYCLIYIFVFCSGSEYFNPMFLFLKYHFYKAESEQGVQTIIILKSNEVVRKSSELDNLKLHRINNLTYIGRK</sequence>
<keyword evidence="1" id="KW-0812">Transmembrane</keyword>
<dbReference type="AlphaFoldDB" id="A0AAW6AA33"/>
<proteinExistence type="predicted"/>
<dbReference type="EMBL" id="JAQLSF010000001">
    <property type="protein sequence ID" value="MDB1565618.1"/>
    <property type="molecule type" value="Genomic_DNA"/>
</dbReference>
<evidence type="ECO:0000256" key="1">
    <source>
        <dbReference type="SAM" id="Phobius"/>
    </source>
</evidence>
<protein>
    <submittedName>
        <fullName evidence="2">Uncharacterized protein</fullName>
    </submittedName>
</protein>
<dbReference type="RefSeq" id="WP_016365045.1">
    <property type="nucleotide sequence ID" value="NZ_AFYU01000025.1"/>
</dbReference>
<name>A0AAW6AA33_LACPA</name>
<dbReference type="Proteomes" id="UP001212327">
    <property type="component" value="Unassembled WGS sequence"/>
</dbReference>
<keyword evidence="1" id="KW-1133">Transmembrane helix</keyword>
<evidence type="ECO:0000313" key="3">
    <source>
        <dbReference type="Proteomes" id="UP001212327"/>
    </source>
</evidence>
<evidence type="ECO:0000313" key="2">
    <source>
        <dbReference type="EMBL" id="MDB1565618.1"/>
    </source>
</evidence>
<reference evidence="2 3" key="1">
    <citation type="submission" date="2023-01" db="EMBL/GenBank/DDBJ databases">
        <title>Complete genome sequence of Lacticaseibacillus paracasei SRCM217440 isolated from Makgeolli.</title>
        <authorList>
            <person name="Yang H.-G."/>
            <person name="Jeong S.-J."/>
            <person name="Ha G.-S."/>
            <person name="Yang H.-J."/>
            <person name="Jeong D.-Y."/>
        </authorList>
    </citation>
    <scope>NUCLEOTIDE SEQUENCE [LARGE SCALE GENOMIC DNA]</scope>
    <source>
        <strain evidence="2 3">SRCM217440</strain>
    </source>
</reference>